<evidence type="ECO:0000313" key="2">
    <source>
        <dbReference type="EMBL" id="MPR24123.1"/>
    </source>
</evidence>
<dbReference type="AlphaFoldDB" id="A0A5N7MB35"/>
<dbReference type="EMBL" id="VOSK01000003">
    <property type="protein sequence ID" value="MPR24123.1"/>
    <property type="molecule type" value="Genomic_DNA"/>
</dbReference>
<keyword evidence="1" id="KW-0812">Transmembrane</keyword>
<feature type="transmembrane region" description="Helical" evidence="1">
    <location>
        <begin position="186"/>
        <end position="204"/>
    </location>
</feature>
<feature type="transmembrane region" description="Helical" evidence="1">
    <location>
        <begin position="146"/>
        <end position="179"/>
    </location>
</feature>
<proteinExistence type="predicted"/>
<dbReference type="Proteomes" id="UP000403266">
    <property type="component" value="Unassembled WGS sequence"/>
</dbReference>
<sequence>MISFDVVSCDVARFAETEFSAFGRMVMMGDRVARISMAALSYRAGTYPLIQRQVACLELTLDWQLRFRKRPYAQLRSTSCGLKGAMPPPIHRFNPPMISSPTRAFWTILWSGLGFVILTVMARASWDVFWIDFAQQNPNRSQTHALMLIPVIGIFGGLVITLVHLSGALVMAAAVTAAIVRRLGQAPIWTVPLLVPVCGLVIYGQDALLGYPLSLDGPDAYTPVRRALVMSATLLPALIGSWWVMRYRTKRTSSSTLIP</sequence>
<feature type="transmembrane region" description="Helical" evidence="1">
    <location>
        <begin position="104"/>
        <end position="126"/>
    </location>
</feature>
<keyword evidence="1" id="KW-1133">Transmembrane helix</keyword>
<feature type="transmembrane region" description="Helical" evidence="1">
    <location>
        <begin position="224"/>
        <end position="245"/>
    </location>
</feature>
<evidence type="ECO:0000313" key="3">
    <source>
        <dbReference type="Proteomes" id="UP000403266"/>
    </source>
</evidence>
<gene>
    <name evidence="2" type="ORF">FS320_02505</name>
</gene>
<keyword evidence="3" id="KW-1185">Reference proteome</keyword>
<reference evidence="2 3" key="1">
    <citation type="journal article" date="2019" name="Syst. Appl. Microbiol.">
        <title>Microvirga tunisiensis sp. nov., a root nodule symbiotic bacterium isolated from Lupinus micranthus and L. luteus grown in Northern Tunisia.</title>
        <authorList>
            <person name="Msaddak A."/>
            <person name="Rejili M."/>
            <person name="Duran D."/>
            <person name="Mars M."/>
            <person name="Palacios J.M."/>
            <person name="Ruiz-Argueso T."/>
            <person name="Rey L."/>
            <person name="Imperial J."/>
        </authorList>
    </citation>
    <scope>NUCLEOTIDE SEQUENCE [LARGE SCALE GENOMIC DNA]</scope>
    <source>
        <strain evidence="2 3">Lmie10</strain>
    </source>
</reference>
<protein>
    <submittedName>
        <fullName evidence="2">Uncharacterized protein</fullName>
    </submittedName>
</protein>
<evidence type="ECO:0000256" key="1">
    <source>
        <dbReference type="SAM" id="Phobius"/>
    </source>
</evidence>
<organism evidence="2 3">
    <name type="scientific">Microvirga tunisiensis</name>
    <dbReference type="NCBI Taxonomy" id="2108360"/>
    <lineage>
        <taxon>Bacteria</taxon>
        <taxon>Pseudomonadati</taxon>
        <taxon>Pseudomonadota</taxon>
        <taxon>Alphaproteobacteria</taxon>
        <taxon>Hyphomicrobiales</taxon>
        <taxon>Methylobacteriaceae</taxon>
        <taxon>Microvirga</taxon>
    </lineage>
</organism>
<dbReference type="RefSeq" id="WP_162003001.1">
    <property type="nucleotide sequence ID" value="NZ_VOSJ01000047.1"/>
</dbReference>
<accession>A0A5N7MB35</accession>
<keyword evidence="1" id="KW-0472">Membrane</keyword>
<comment type="caution">
    <text evidence="2">The sequence shown here is derived from an EMBL/GenBank/DDBJ whole genome shotgun (WGS) entry which is preliminary data.</text>
</comment>
<name>A0A5N7MB35_9HYPH</name>